<dbReference type="STRING" id="1276220.STAIW_v1c07840"/>
<name>S5MHN7_9MOLU</name>
<dbReference type="HOGENOM" id="CLU_1077315_0_0_14"/>
<dbReference type="KEGG" id="stai:STAIW_v1c07840"/>
<dbReference type="PATRIC" id="fig|1276220.3.peg.801"/>
<keyword evidence="2" id="KW-1185">Reference proteome</keyword>
<dbReference type="AlphaFoldDB" id="S5MHN7"/>
<accession>S5MHN7</accession>
<evidence type="ECO:0000313" key="2">
    <source>
        <dbReference type="Proteomes" id="UP000014984"/>
    </source>
</evidence>
<organism evidence="1 2">
    <name type="scientific">Spiroplasma taiwanense CT-1</name>
    <dbReference type="NCBI Taxonomy" id="1276220"/>
    <lineage>
        <taxon>Bacteria</taxon>
        <taxon>Bacillati</taxon>
        <taxon>Mycoplasmatota</taxon>
        <taxon>Mollicutes</taxon>
        <taxon>Entomoplasmatales</taxon>
        <taxon>Spiroplasmataceae</taxon>
        <taxon>Spiroplasma</taxon>
    </lineage>
</organism>
<dbReference type="EMBL" id="CP005074">
    <property type="protein sequence ID" value="AGR41380.1"/>
    <property type="molecule type" value="Genomic_DNA"/>
</dbReference>
<proteinExistence type="predicted"/>
<dbReference type="Proteomes" id="UP000014984">
    <property type="component" value="Chromosome"/>
</dbReference>
<protein>
    <submittedName>
        <fullName evidence="1">Uncharacterized protein</fullName>
    </submittedName>
</protein>
<gene>
    <name evidence="1" type="ORF">STAIW_v1c07840</name>
</gene>
<reference evidence="1 2" key="1">
    <citation type="journal article" date="2013" name="Genome Biol. Evol.">
        <title>Comparison of metabolic capacities and inference of gene content evolution in mosquito-associated Spiroplasma diminutum and S. taiwanense.</title>
        <authorList>
            <person name="Lo W.S."/>
            <person name="Ku C."/>
            <person name="Chen L.L."/>
            <person name="Chang T.H."/>
            <person name="Kuo C.H."/>
        </authorList>
    </citation>
    <scope>NUCLEOTIDE SEQUENCE [LARGE SCALE GENOMIC DNA]</scope>
    <source>
        <strain evidence="1">CT-1</strain>
    </source>
</reference>
<evidence type="ECO:0000313" key="1">
    <source>
        <dbReference type="EMBL" id="AGR41380.1"/>
    </source>
</evidence>
<dbReference type="RefSeq" id="WP_020834519.1">
    <property type="nucleotide sequence ID" value="NC_021846.1"/>
</dbReference>
<sequence length="258" mass="30252">MWKDIFNQTKTIDDFISEGKTMHGQENYRRVEKINSFENLDEMLPLLAFNDEFKNENGSYKIKSFTIDIDPYLNNKDNSNYWNQRGLGLYKAWTLLSKDTDNYIYAGDIIDENEELTNYNFNILKTMIKEKIIPNNNQGNIILKVHPRSENEAINKLMEKINNEFKGTLNRDVIINLKQTVIIEVYILSGLIKNDAKTKYHFSVNGTSTSVLGFYAANQIEMIDEFIFENQNALDQYKKYYGENSNIIDWSKVIKAWK</sequence>